<dbReference type="KEGG" id="cfr:102503851"/>
<dbReference type="RefSeq" id="XP_032320642.1">
    <property type="nucleotide sequence ID" value="XM_032464751.1"/>
</dbReference>
<reference evidence="4" key="1">
    <citation type="submission" date="2025-08" db="UniProtKB">
        <authorList>
            <consortium name="RefSeq"/>
        </authorList>
    </citation>
    <scope>IDENTIFICATION</scope>
    <source>
        <tissue evidence="4">Ear skin</tissue>
    </source>
</reference>
<dbReference type="AlphaFoldDB" id="A0A8B8RSH0"/>
<feature type="domain" description="C-type lectin" evidence="2">
    <location>
        <begin position="31"/>
        <end position="146"/>
    </location>
</feature>
<keyword evidence="3" id="KW-1185">Reference proteome</keyword>
<accession>A0A8B8RSH0</accession>
<dbReference type="Pfam" id="PF00059">
    <property type="entry name" value="Lectin_C"/>
    <property type="match status" value="1"/>
</dbReference>
<dbReference type="InterPro" id="IPR016187">
    <property type="entry name" value="CTDL_fold"/>
</dbReference>
<evidence type="ECO:0000313" key="3">
    <source>
        <dbReference type="Proteomes" id="UP000694856"/>
    </source>
</evidence>
<dbReference type="PANTHER" id="PTHR45784:SF5">
    <property type="entry name" value="C-TYPE LECTIN DOMAIN FAMILY 20 MEMBER A-RELATED"/>
    <property type="match status" value="1"/>
</dbReference>
<dbReference type="PROSITE" id="PS50041">
    <property type="entry name" value="C_TYPE_LECTIN_2"/>
    <property type="match status" value="1"/>
</dbReference>
<feature type="region of interest" description="Disordered" evidence="1">
    <location>
        <begin position="1"/>
        <end position="26"/>
    </location>
</feature>
<proteinExistence type="predicted"/>
<dbReference type="CDD" id="cd03602">
    <property type="entry name" value="CLECT_1"/>
    <property type="match status" value="1"/>
</dbReference>
<feature type="compositionally biased region" description="Low complexity" evidence="1">
    <location>
        <begin position="239"/>
        <end position="265"/>
    </location>
</feature>
<dbReference type="Proteomes" id="UP000694856">
    <property type="component" value="Chromosome 21"/>
</dbReference>
<dbReference type="GeneID" id="102503851"/>
<evidence type="ECO:0000313" key="4">
    <source>
        <dbReference type="RefSeq" id="XP_032320642.1"/>
    </source>
</evidence>
<protein>
    <submittedName>
        <fullName evidence="4">C-type lectin domain family 20 member A</fullName>
    </submittedName>
</protein>
<feature type="compositionally biased region" description="Basic and acidic residues" evidence="1">
    <location>
        <begin position="335"/>
        <end position="348"/>
    </location>
</feature>
<feature type="compositionally biased region" description="Polar residues" evidence="1">
    <location>
        <begin position="433"/>
        <end position="442"/>
    </location>
</feature>
<feature type="compositionally biased region" description="Pro residues" evidence="1">
    <location>
        <begin position="324"/>
        <end position="334"/>
    </location>
</feature>
<gene>
    <name evidence="4" type="primary">LOC102503851</name>
</gene>
<name>A0A8B8RSH0_CAMFR</name>
<feature type="compositionally biased region" description="Low complexity" evidence="1">
    <location>
        <begin position="204"/>
        <end position="218"/>
    </location>
</feature>
<evidence type="ECO:0000259" key="2">
    <source>
        <dbReference type="PROSITE" id="PS50041"/>
    </source>
</evidence>
<dbReference type="SUPFAM" id="SSF56436">
    <property type="entry name" value="C-type lectin-like"/>
    <property type="match status" value="1"/>
</dbReference>
<dbReference type="InterPro" id="IPR001304">
    <property type="entry name" value="C-type_lectin-like"/>
</dbReference>
<organism evidence="3 4">
    <name type="scientific">Camelus ferus</name>
    <name type="common">Wild bactrian camel</name>
    <name type="synonym">Camelus bactrianus ferus</name>
    <dbReference type="NCBI Taxonomy" id="419612"/>
    <lineage>
        <taxon>Eukaryota</taxon>
        <taxon>Metazoa</taxon>
        <taxon>Chordata</taxon>
        <taxon>Craniata</taxon>
        <taxon>Vertebrata</taxon>
        <taxon>Euteleostomi</taxon>
        <taxon>Mammalia</taxon>
        <taxon>Eutheria</taxon>
        <taxon>Laurasiatheria</taxon>
        <taxon>Artiodactyla</taxon>
        <taxon>Tylopoda</taxon>
        <taxon>Camelidae</taxon>
        <taxon>Camelus</taxon>
    </lineage>
</organism>
<feature type="compositionally biased region" description="Basic and acidic residues" evidence="1">
    <location>
        <begin position="443"/>
        <end position="453"/>
    </location>
</feature>
<feature type="compositionally biased region" description="Basic and acidic residues" evidence="1">
    <location>
        <begin position="1"/>
        <end position="10"/>
    </location>
</feature>
<dbReference type="Gene3D" id="3.10.100.10">
    <property type="entry name" value="Mannose-Binding Protein A, subunit A"/>
    <property type="match status" value="1"/>
</dbReference>
<feature type="region of interest" description="Disordered" evidence="1">
    <location>
        <begin position="193"/>
        <end position="460"/>
    </location>
</feature>
<dbReference type="InterPro" id="IPR016186">
    <property type="entry name" value="C-type_lectin-like/link_sf"/>
</dbReference>
<dbReference type="PANTHER" id="PTHR45784">
    <property type="entry name" value="C-TYPE LECTIN DOMAIN FAMILY 20 MEMBER A-RELATED"/>
    <property type="match status" value="1"/>
</dbReference>
<sequence length="513" mass="53489">MSREDSDRPVGRHGGSHVVTTSPSPALQLTSDSKTFWRVEEEMSWYEALDYCRRHHTDLADLQSTSGWSSLAALYALSSSTAAWVGLFFDGHVGGLRWSSGSTFSDPEWGSLPIFEDGLCATLYSITDVPSLGAASCTAPKPFICYYDPTVESRTFLGPALSLTTFPKPDPAIGHRESAELPQLFYTPFAEAAAGTASRPRPRASPAGASHGQASAAGLPQRVSTEPAELDPGTGVPRASASAGPAAPQHHGTAAPSPLANPASSGVSAAPRGGPWTPPVTAQGASFRPAARASPGTPAPSPAPLGSPSVPREVTSIPLAPTSSPAPGPAPPEDPVPRRGPETPREAAGRPSLGFPRGASAPPGGTPSSWARGPEPPRTEESTSEPPGSGSSAAPHEWATPSQASRPKAAGSRPGPETAVTSESSDTDGRETATATQAQHWSSSDHPDSKEKTPAPQPGQLFGILKADFIIPILMDPEDMKDQFLSEIQEALKLTLGHEQFRLKWVGFEVNKK</sequence>
<dbReference type="SMART" id="SM00034">
    <property type="entry name" value="CLECT"/>
    <property type="match status" value="1"/>
</dbReference>
<evidence type="ECO:0000256" key="1">
    <source>
        <dbReference type="SAM" id="MobiDB-lite"/>
    </source>
</evidence>